<protein>
    <submittedName>
        <fullName evidence="2">Venom protein 164</fullName>
    </submittedName>
</protein>
<comment type="caution">
    <text evidence="2">The sequence shown here is derived from an EMBL/GenBank/DDBJ whole genome shotgun (WGS) entry which is preliminary data.</text>
</comment>
<dbReference type="AlphaFoldDB" id="A0A210Q7C3"/>
<sequence>MKILAVLALLAVVLLVDGQTEQVCHTQSDCGDWECCVADADKRSANHKRFIFSHTSGVCRPKRYQGLTCHVFLQKFGEIYNDYCPCDEGLTCEGTTILPNGHHTNPKCIPSEESHSTPAP</sequence>
<evidence type="ECO:0000313" key="3">
    <source>
        <dbReference type="Proteomes" id="UP000242188"/>
    </source>
</evidence>
<feature type="signal peptide" evidence="1">
    <location>
        <begin position="1"/>
        <end position="18"/>
    </location>
</feature>
<proteinExistence type="predicted"/>
<evidence type="ECO:0000256" key="1">
    <source>
        <dbReference type="SAM" id="SignalP"/>
    </source>
</evidence>
<dbReference type="EMBL" id="NEDP02004734">
    <property type="protein sequence ID" value="OWF44589.1"/>
    <property type="molecule type" value="Genomic_DNA"/>
</dbReference>
<feature type="chain" id="PRO_5011990201" evidence="1">
    <location>
        <begin position="19"/>
        <end position="120"/>
    </location>
</feature>
<dbReference type="Gene3D" id="2.10.80.10">
    <property type="entry name" value="Lipase, subunit A"/>
    <property type="match status" value="1"/>
</dbReference>
<name>A0A210Q7C3_MIZYE</name>
<keyword evidence="1" id="KW-0732">Signal</keyword>
<reference evidence="2 3" key="1">
    <citation type="journal article" date="2017" name="Nat. Ecol. Evol.">
        <title>Scallop genome provides insights into evolution of bilaterian karyotype and development.</title>
        <authorList>
            <person name="Wang S."/>
            <person name="Zhang J."/>
            <person name="Jiao W."/>
            <person name="Li J."/>
            <person name="Xun X."/>
            <person name="Sun Y."/>
            <person name="Guo X."/>
            <person name="Huan P."/>
            <person name="Dong B."/>
            <person name="Zhang L."/>
            <person name="Hu X."/>
            <person name="Sun X."/>
            <person name="Wang J."/>
            <person name="Zhao C."/>
            <person name="Wang Y."/>
            <person name="Wang D."/>
            <person name="Huang X."/>
            <person name="Wang R."/>
            <person name="Lv J."/>
            <person name="Li Y."/>
            <person name="Zhang Z."/>
            <person name="Liu B."/>
            <person name="Lu W."/>
            <person name="Hui Y."/>
            <person name="Liang J."/>
            <person name="Zhou Z."/>
            <person name="Hou R."/>
            <person name="Li X."/>
            <person name="Liu Y."/>
            <person name="Li H."/>
            <person name="Ning X."/>
            <person name="Lin Y."/>
            <person name="Zhao L."/>
            <person name="Xing Q."/>
            <person name="Dou J."/>
            <person name="Li Y."/>
            <person name="Mao J."/>
            <person name="Guo H."/>
            <person name="Dou H."/>
            <person name="Li T."/>
            <person name="Mu C."/>
            <person name="Jiang W."/>
            <person name="Fu Q."/>
            <person name="Fu X."/>
            <person name="Miao Y."/>
            <person name="Liu J."/>
            <person name="Yu Q."/>
            <person name="Li R."/>
            <person name="Liao H."/>
            <person name="Li X."/>
            <person name="Kong Y."/>
            <person name="Jiang Z."/>
            <person name="Chourrout D."/>
            <person name="Li R."/>
            <person name="Bao Z."/>
        </authorList>
    </citation>
    <scope>NUCLEOTIDE SEQUENCE [LARGE SCALE GENOMIC DNA]</scope>
    <source>
        <strain evidence="2 3">PY_sf001</strain>
    </source>
</reference>
<gene>
    <name evidence="2" type="ORF">KP79_PYT12078</name>
</gene>
<dbReference type="Proteomes" id="UP000242188">
    <property type="component" value="Unassembled WGS sequence"/>
</dbReference>
<accession>A0A210Q7C3</accession>
<organism evidence="2 3">
    <name type="scientific">Mizuhopecten yessoensis</name>
    <name type="common">Japanese scallop</name>
    <name type="synonym">Patinopecten yessoensis</name>
    <dbReference type="NCBI Taxonomy" id="6573"/>
    <lineage>
        <taxon>Eukaryota</taxon>
        <taxon>Metazoa</taxon>
        <taxon>Spiralia</taxon>
        <taxon>Lophotrochozoa</taxon>
        <taxon>Mollusca</taxon>
        <taxon>Bivalvia</taxon>
        <taxon>Autobranchia</taxon>
        <taxon>Pteriomorphia</taxon>
        <taxon>Pectinida</taxon>
        <taxon>Pectinoidea</taxon>
        <taxon>Pectinidae</taxon>
        <taxon>Mizuhopecten</taxon>
    </lineage>
</organism>
<keyword evidence="3" id="KW-1185">Reference proteome</keyword>
<dbReference type="OrthoDB" id="4321958at2759"/>
<evidence type="ECO:0000313" key="2">
    <source>
        <dbReference type="EMBL" id="OWF44589.1"/>
    </source>
</evidence>